<dbReference type="CDD" id="cd23837">
    <property type="entry name" value="UBCc_UBE2O"/>
    <property type="match status" value="1"/>
</dbReference>
<protein>
    <recommendedName>
        <fullName evidence="1">E2 ubiquitin-conjugating enzyme</fullName>
        <ecNumber evidence="1">2.3.2.23</ecNumber>
    </recommendedName>
</protein>
<feature type="domain" description="UBC core" evidence="7">
    <location>
        <begin position="501"/>
        <end position="661"/>
    </location>
</feature>
<accession>A0A835JM50</accession>
<evidence type="ECO:0000256" key="4">
    <source>
        <dbReference type="ARBA" id="ARBA00022786"/>
    </source>
</evidence>
<gene>
    <name evidence="8" type="ORF">SADUNF_Sadunf11G0081200</name>
</gene>
<dbReference type="EC" id="2.3.2.23" evidence="1"/>
<evidence type="ECO:0000256" key="3">
    <source>
        <dbReference type="ARBA" id="ARBA00022741"/>
    </source>
</evidence>
<name>A0A835JM50_9ROSI</name>
<proteinExistence type="predicted"/>
<evidence type="ECO:0000313" key="8">
    <source>
        <dbReference type="EMBL" id="KAF9672793.1"/>
    </source>
</evidence>
<dbReference type="InterPro" id="IPR000608">
    <property type="entry name" value="UBC"/>
</dbReference>
<dbReference type="Proteomes" id="UP000657918">
    <property type="component" value="Chromosome 11"/>
</dbReference>
<organism evidence="8 9">
    <name type="scientific">Salix dunnii</name>
    <dbReference type="NCBI Taxonomy" id="1413687"/>
    <lineage>
        <taxon>Eukaryota</taxon>
        <taxon>Viridiplantae</taxon>
        <taxon>Streptophyta</taxon>
        <taxon>Embryophyta</taxon>
        <taxon>Tracheophyta</taxon>
        <taxon>Spermatophyta</taxon>
        <taxon>Magnoliopsida</taxon>
        <taxon>eudicotyledons</taxon>
        <taxon>Gunneridae</taxon>
        <taxon>Pentapetalae</taxon>
        <taxon>rosids</taxon>
        <taxon>fabids</taxon>
        <taxon>Malpighiales</taxon>
        <taxon>Salicaceae</taxon>
        <taxon>Saliceae</taxon>
        <taxon>Salix</taxon>
    </lineage>
</organism>
<dbReference type="SMART" id="SM00212">
    <property type="entry name" value="UBCc"/>
    <property type="match status" value="1"/>
</dbReference>
<feature type="compositionally biased region" description="Polar residues" evidence="6">
    <location>
        <begin position="317"/>
        <end position="334"/>
    </location>
</feature>
<dbReference type="FunFam" id="3.10.110.10:FF:000028">
    <property type="entry name" value="Probable ubiquitin-conjugating enzyme E2 23"/>
    <property type="match status" value="1"/>
</dbReference>
<evidence type="ECO:0000313" key="9">
    <source>
        <dbReference type="Proteomes" id="UP000657918"/>
    </source>
</evidence>
<dbReference type="GO" id="GO:0061631">
    <property type="term" value="F:ubiquitin conjugating enzyme activity"/>
    <property type="evidence" value="ECO:0007669"/>
    <property type="project" value="UniProtKB-EC"/>
</dbReference>
<dbReference type="Pfam" id="PF00179">
    <property type="entry name" value="UQ_con"/>
    <property type="match status" value="1"/>
</dbReference>
<feature type="region of interest" description="Disordered" evidence="6">
    <location>
        <begin position="276"/>
        <end position="366"/>
    </location>
</feature>
<evidence type="ECO:0000256" key="2">
    <source>
        <dbReference type="ARBA" id="ARBA00022679"/>
    </source>
</evidence>
<keyword evidence="5" id="KW-0067">ATP-binding</keyword>
<keyword evidence="3" id="KW-0547">Nucleotide-binding</keyword>
<dbReference type="PROSITE" id="PS50127">
    <property type="entry name" value="UBC_2"/>
    <property type="match status" value="1"/>
</dbReference>
<reference evidence="8 9" key="1">
    <citation type="submission" date="2020-10" db="EMBL/GenBank/DDBJ databases">
        <title>Plant Genome Project.</title>
        <authorList>
            <person name="Zhang R.-G."/>
        </authorList>
    </citation>
    <scope>NUCLEOTIDE SEQUENCE [LARGE SCALE GENOMIC DNA]</scope>
    <source>
        <strain evidence="8">FAFU-HL-1</strain>
        <tissue evidence="8">Leaf</tissue>
    </source>
</reference>
<evidence type="ECO:0000256" key="1">
    <source>
        <dbReference type="ARBA" id="ARBA00012486"/>
    </source>
</evidence>
<comment type="caution">
    <text evidence="8">The sequence shown here is derived from an EMBL/GenBank/DDBJ whole genome shotgun (WGS) entry which is preliminary data.</text>
</comment>
<dbReference type="OrthoDB" id="47801at2759"/>
<dbReference type="Gene3D" id="3.10.110.10">
    <property type="entry name" value="Ubiquitin Conjugating Enzyme"/>
    <property type="match status" value="1"/>
</dbReference>
<keyword evidence="9" id="KW-1185">Reference proteome</keyword>
<evidence type="ECO:0000256" key="5">
    <source>
        <dbReference type="ARBA" id="ARBA00022840"/>
    </source>
</evidence>
<dbReference type="AlphaFoldDB" id="A0A835JM50"/>
<dbReference type="EMBL" id="JADGMS010000011">
    <property type="protein sequence ID" value="KAF9672793.1"/>
    <property type="molecule type" value="Genomic_DNA"/>
</dbReference>
<dbReference type="InterPro" id="IPR016135">
    <property type="entry name" value="UBQ-conjugating_enzyme/RWD"/>
</dbReference>
<feature type="compositionally biased region" description="Polar residues" evidence="6">
    <location>
        <begin position="341"/>
        <end position="355"/>
    </location>
</feature>
<keyword evidence="2" id="KW-0808">Transferase</keyword>
<keyword evidence="4" id="KW-0833">Ubl conjugation pathway</keyword>
<evidence type="ECO:0000256" key="6">
    <source>
        <dbReference type="SAM" id="MobiDB-lite"/>
    </source>
</evidence>
<sequence length="758" mass="84335">MDAPILLGAKASETSKQNRTTFCLSDHQANPILRDPPILLNFSATRSSSSMKPPPPHIPLNSKKKRVFMDPDVIEIPPPPTPIVSRFNSTKQPRNKQRVYRCVAFEHALLDEIIMLTEEGCLKEEFLDIWYKFSKAPAIAAVLVILHEIIDVDKEEDPTDVMILDKKFDIKNKGKSIGENFDGFSQAKDGISDHLFSSSPGANNMINVDGLDSDSLYDDGAYMDFDCDDFREFDEYSYLQSHFDNVDIPPGVEAPIPWLPDSDNNAKKTAIGTNAFSTSNQMQSNGGGSWSLKPAHASKKLSSGSDSSFHNPMDSISHASGVNLPSSWSIPQDAQSKKEQNISQHGRSALNSPPFQSKRKPAASSSSTVYGYAKHLGNDTLPHGVGPAHLGHTSLAPELYPTPPSFVGGLHHFPIIGPSISTFMSKLKNSSDNHTSHSNFYDPFDALHIPPEEKAAGTLENLNKDDILRKFQLFKRFDTVEDHSDHHYTSKGSSMKQPPKTWAKRIQEEWRILENDLPDSIFVRVYETRMDLLRAVIIGAEGTPYHDGLFFFDVFFPAGYPKVPPLVYYHSGGLRLNPNLYNCGKVCLSLLGTWQGNKNEKWQPGVSTVLQVLVSIQALILNQKPFFNEPGYERLSGSANGEKRSQEYSESTFFLSLKTMVYTMRRPPKHFEDFVLGHFISHANDILVACKAYMDGAQVGCLVKGGVQDVDEGDKSCSKSFKDSLPAYVDMLVKQFSQIGVQDTENFLTSENRGLLID</sequence>
<dbReference type="GO" id="GO:0005524">
    <property type="term" value="F:ATP binding"/>
    <property type="evidence" value="ECO:0007669"/>
    <property type="project" value="UniProtKB-KW"/>
</dbReference>
<dbReference type="PANTHER" id="PTHR46116:SF41">
    <property type="entry name" value="UBIQUITIN-CONJUGATING ENZYME E2 25-RELATED"/>
    <property type="match status" value="1"/>
</dbReference>
<dbReference type="SUPFAM" id="SSF54495">
    <property type="entry name" value="UBC-like"/>
    <property type="match status" value="1"/>
</dbReference>
<dbReference type="PANTHER" id="PTHR46116">
    <property type="entry name" value="(E3-INDEPENDENT) E2 UBIQUITIN-CONJUGATING ENZYME"/>
    <property type="match status" value="1"/>
</dbReference>
<evidence type="ECO:0000259" key="7">
    <source>
        <dbReference type="PROSITE" id="PS50127"/>
    </source>
</evidence>